<dbReference type="InterPro" id="IPR001781">
    <property type="entry name" value="Znf_LIM"/>
</dbReference>
<dbReference type="SMART" id="SM00132">
    <property type="entry name" value="LIM"/>
    <property type="match status" value="2"/>
</dbReference>
<evidence type="ECO:0000256" key="3">
    <source>
        <dbReference type="ARBA" id="ARBA00022737"/>
    </source>
</evidence>
<dbReference type="PANTHER" id="PTHR24208">
    <property type="entry name" value="LIM/HOMEOBOX PROTEIN LHX"/>
    <property type="match status" value="1"/>
</dbReference>
<evidence type="ECO:0000256" key="12">
    <source>
        <dbReference type="SAM" id="MobiDB-lite"/>
    </source>
</evidence>
<proteinExistence type="evidence at transcript level"/>
<dbReference type="PANTHER" id="PTHR24208:SF105">
    <property type="entry name" value="DLIM1"/>
    <property type="match status" value="1"/>
</dbReference>
<feature type="compositionally biased region" description="Polar residues" evidence="12">
    <location>
        <begin position="215"/>
        <end position="240"/>
    </location>
</feature>
<protein>
    <submittedName>
        <fullName evidence="15">LIM homeodomain protein</fullName>
    </submittedName>
</protein>
<feature type="domain" description="Homeobox" evidence="14">
    <location>
        <begin position="274"/>
        <end position="334"/>
    </location>
</feature>
<evidence type="ECO:0000256" key="7">
    <source>
        <dbReference type="ARBA" id="ARBA00023155"/>
    </source>
</evidence>
<evidence type="ECO:0000313" key="15">
    <source>
        <dbReference type="EMBL" id="BAH58095.1"/>
    </source>
</evidence>
<dbReference type="PROSITE" id="PS50023">
    <property type="entry name" value="LIM_DOMAIN_2"/>
    <property type="match status" value="2"/>
</dbReference>
<dbReference type="GO" id="GO:0000977">
    <property type="term" value="F:RNA polymerase II transcription regulatory region sequence-specific DNA binding"/>
    <property type="evidence" value="ECO:0007669"/>
    <property type="project" value="TreeGrafter"/>
</dbReference>
<evidence type="ECO:0000256" key="5">
    <source>
        <dbReference type="ARBA" id="ARBA00023038"/>
    </source>
</evidence>
<dbReference type="FunFam" id="1.10.10.60:FF:000075">
    <property type="entry name" value="LIM/homeobox protein Lhx1"/>
    <property type="match status" value="1"/>
</dbReference>
<dbReference type="SMART" id="SM00389">
    <property type="entry name" value="HOX"/>
    <property type="match status" value="1"/>
</dbReference>
<reference evidence="15" key="1">
    <citation type="journal article" date="2009" name="Development">
        <title>Evolutionary origins of blastoporal expression and organizer activity of the vertebrate gastrula organizer gene lhx1 and its ancient metazoan paralog lhx3.</title>
        <authorList>
            <person name="Yasuoka Y."/>
            <person name="Kobayashi M."/>
            <person name="Kurokawa D."/>
            <person name="Akasaka K."/>
            <person name="Saiga H."/>
            <person name="Taira M."/>
        </authorList>
    </citation>
    <scope>NUCLEOTIDE SEQUENCE</scope>
</reference>
<evidence type="ECO:0000256" key="9">
    <source>
        <dbReference type="PROSITE-ProRule" id="PRU00108"/>
    </source>
</evidence>
<comment type="subcellular location">
    <subcellularLocation>
        <location evidence="1 9 11">Nucleus</location>
    </subcellularLocation>
</comment>
<keyword evidence="7 9" id="KW-0371">Homeobox</keyword>
<dbReference type="PROSITE" id="PS00478">
    <property type="entry name" value="LIM_DOMAIN_1"/>
    <property type="match status" value="2"/>
</dbReference>
<evidence type="ECO:0000256" key="10">
    <source>
        <dbReference type="PROSITE-ProRule" id="PRU00125"/>
    </source>
</evidence>
<evidence type="ECO:0000256" key="6">
    <source>
        <dbReference type="ARBA" id="ARBA00023125"/>
    </source>
</evidence>
<keyword evidence="4 10" id="KW-0862">Zinc</keyword>
<dbReference type="AlphaFoldDB" id="C4B8C6"/>
<dbReference type="Pfam" id="PF00412">
    <property type="entry name" value="LIM"/>
    <property type="match status" value="2"/>
</dbReference>
<keyword evidence="6 9" id="KW-0238">DNA-binding</keyword>
<keyword evidence="2 10" id="KW-0479">Metal-binding</keyword>
<dbReference type="GO" id="GO:0030182">
    <property type="term" value="P:neuron differentiation"/>
    <property type="evidence" value="ECO:0007669"/>
    <property type="project" value="TreeGrafter"/>
</dbReference>
<evidence type="ECO:0000256" key="4">
    <source>
        <dbReference type="ARBA" id="ARBA00022833"/>
    </source>
</evidence>
<dbReference type="GO" id="GO:0005634">
    <property type="term" value="C:nucleus"/>
    <property type="evidence" value="ECO:0007669"/>
    <property type="project" value="UniProtKB-SubCell"/>
</dbReference>
<gene>
    <name evidence="15" type="primary">Hr-Lhx1</name>
</gene>
<feature type="domain" description="LIM zinc-binding" evidence="13">
    <location>
        <begin position="70"/>
        <end position="132"/>
    </location>
</feature>
<dbReference type="InterPro" id="IPR001356">
    <property type="entry name" value="HD"/>
</dbReference>
<dbReference type="Pfam" id="PF00046">
    <property type="entry name" value="Homeodomain"/>
    <property type="match status" value="1"/>
</dbReference>
<dbReference type="PROSITE" id="PS50071">
    <property type="entry name" value="HOMEOBOX_2"/>
    <property type="match status" value="1"/>
</dbReference>
<keyword evidence="5 10" id="KW-0440">LIM domain</keyword>
<evidence type="ECO:0000259" key="13">
    <source>
        <dbReference type="PROSITE" id="PS50023"/>
    </source>
</evidence>
<evidence type="ECO:0000256" key="2">
    <source>
        <dbReference type="ARBA" id="ARBA00022723"/>
    </source>
</evidence>
<dbReference type="SUPFAM" id="SSF46689">
    <property type="entry name" value="Homeodomain-like"/>
    <property type="match status" value="1"/>
</dbReference>
<dbReference type="Gene3D" id="1.10.10.60">
    <property type="entry name" value="Homeodomain-like"/>
    <property type="match status" value="1"/>
</dbReference>
<dbReference type="InterPro" id="IPR050453">
    <property type="entry name" value="LIM_Homeobox_TF"/>
</dbReference>
<dbReference type="PROSITE" id="PS00027">
    <property type="entry name" value="HOMEOBOX_1"/>
    <property type="match status" value="1"/>
</dbReference>
<dbReference type="Gene3D" id="2.10.110.10">
    <property type="entry name" value="Cysteine Rich Protein"/>
    <property type="match status" value="2"/>
</dbReference>
<dbReference type="InterPro" id="IPR017970">
    <property type="entry name" value="Homeobox_CS"/>
</dbReference>
<dbReference type="CDD" id="cd00086">
    <property type="entry name" value="homeodomain"/>
    <property type="match status" value="1"/>
</dbReference>
<name>C4B8C6_HALRO</name>
<dbReference type="EMBL" id="AB499606">
    <property type="protein sequence ID" value="BAH58095.1"/>
    <property type="molecule type" value="mRNA"/>
</dbReference>
<keyword evidence="3" id="KW-0677">Repeat</keyword>
<organism evidence="15">
    <name type="scientific">Halocynthia roretzi</name>
    <name type="common">Sea squirt</name>
    <name type="synonym">Cynthia roretzi</name>
    <dbReference type="NCBI Taxonomy" id="7729"/>
    <lineage>
        <taxon>Eukaryota</taxon>
        <taxon>Metazoa</taxon>
        <taxon>Chordata</taxon>
        <taxon>Tunicata</taxon>
        <taxon>Ascidiacea</taxon>
        <taxon>Stolidobranchia</taxon>
        <taxon>Pyuridae</taxon>
        <taxon>Halocynthia</taxon>
    </lineage>
</organism>
<sequence length="521" mass="58891">MEESRNESAQICRGCCTPILDKYIICVNEHAWHSECVKCQDCGKELTEKCYTRYDCFYCKFHYFRRYGPDCAGCLQKIMPDNVVHHLRDLIFHEACLSCSECSRTLVTGDKMYWNANSEVICENHYWKKGKRGESISHNSSIDSLQSDQKSTCDLANLDLGVTSTLSQWKFSDEGYPPSEMKLPGDTASTETNSAASNDDTGDGSINPSKEEHTTSSMNKFNADNQVNNMADGNSNSSGQSEKEMTDAVLSEFGDALASRLEGEELCSSQSSSSKKRGPRTTIKAKQLDMLKSAFIATPKPTRHRREQLAKDTGLSMRVIQVWFQNRRSKERRMKQVSIYSSRRHLYSRLPQRRLRDLTDNFGIQVSSGTLSSNLGHLETDHRISSNRDFPNYSERSIQSVAGPDYHSAQRFYVECSHQNVSNISQSENFAVLDANEDKNIFHGEDDNSRHDGLVMPSLVNDRSRHYYTEHGCSQAEAAAFNHTHLKISEYHSAAQDGVDIYSHTAPLADDCMFQSFQCIM</sequence>
<evidence type="ECO:0000256" key="1">
    <source>
        <dbReference type="ARBA" id="ARBA00004123"/>
    </source>
</evidence>
<feature type="region of interest" description="Disordered" evidence="12">
    <location>
        <begin position="261"/>
        <end position="283"/>
    </location>
</feature>
<keyword evidence="8 9" id="KW-0539">Nucleus</keyword>
<evidence type="ECO:0000256" key="11">
    <source>
        <dbReference type="RuleBase" id="RU000682"/>
    </source>
</evidence>
<dbReference type="GO" id="GO:0000981">
    <property type="term" value="F:DNA-binding transcription factor activity, RNA polymerase II-specific"/>
    <property type="evidence" value="ECO:0007669"/>
    <property type="project" value="InterPro"/>
</dbReference>
<feature type="DNA-binding region" description="Homeobox" evidence="9">
    <location>
        <begin position="276"/>
        <end position="335"/>
    </location>
</feature>
<feature type="compositionally biased region" description="Polar residues" evidence="12">
    <location>
        <begin position="187"/>
        <end position="208"/>
    </location>
</feature>
<feature type="domain" description="LIM zinc-binding" evidence="13">
    <location>
        <begin position="10"/>
        <end position="69"/>
    </location>
</feature>
<feature type="region of interest" description="Disordered" evidence="12">
    <location>
        <begin position="171"/>
        <end position="246"/>
    </location>
</feature>
<dbReference type="InterPro" id="IPR009057">
    <property type="entry name" value="Homeodomain-like_sf"/>
</dbReference>
<evidence type="ECO:0000259" key="14">
    <source>
        <dbReference type="PROSITE" id="PS50071"/>
    </source>
</evidence>
<accession>C4B8C6</accession>
<dbReference type="GO" id="GO:0046872">
    <property type="term" value="F:metal ion binding"/>
    <property type="evidence" value="ECO:0007669"/>
    <property type="project" value="UniProtKB-KW"/>
</dbReference>
<evidence type="ECO:0000256" key="8">
    <source>
        <dbReference type="ARBA" id="ARBA00023242"/>
    </source>
</evidence>
<dbReference type="SUPFAM" id="SSF57716">
    <property type="entry name" value="Glucocorticoid receptor-like (DNA-binding domain)"/>
    <property type="match status" value="2"/>
</dbReference>